<feature type="compositionally biased region" description="Basic and acidic residues" evidence="1">
    <location>
        <begin position="31"/>
        <end position="43"/>
    </location>
</feature>
<dbReference type="EMBL" id="KI392616">
    <property type="protein sequence ID" value="ERN12254.1"/>
    <property type="molecule type" value="Genomic_DNA"/>
</dbReference>
<accession>W1PWK4</accession>
<organism evidence="2 3">
    <name type="scientific">Amborella trichopoda</name>
    <dbReference type="NCBI Taxonomy" id="13333"/>
    <lineage>
        <taxon>Eukaryota</taxon>
        <taxon>Viridiplantae</taxon>
        <taxon>Streptophyta</taxon>
        <taxon>Embryophyta</taxon>
        <taxon>Tracheophyta</taxon>
        <taxon>Spermatophyta</taxon>
        <taxon>Magnoliopsida</taxon>
        <taxon>Amborellales</taxon>
        <taxon>Amborellaceae</taxon>
        <taxon>Amborella</taxon>
    </lineage>
</organism>
<name>W1PWK4_AMBTC</name>
<dbReference type="Proteomes" id="UP000017836">
    <property type="component" value="Unassembled WGS sequence"/>
</dbReference>
<evidence type="ECO:0000313" key="3">
    <source>
        <dbReference type="Proteomes" id="UP000017836"/>
    </source>
</evidence>
<dbReference type="AlphaFoldDB" id="W1PWK4"/>
<dbReference type="HOGENOM" id="CLU_2100155_0_0_1"/>
<feature type="compositionally biased region" description="Basic and acidic residues" evidence="1">
    <location>
        <begin position="1"/>
        <end position="14"/>
    </location>
</feature>
<gene>
    <name evidence="2" type="ORF">AMTR_s00034p00228210</name>
</gene>
<proteinExistence type="predicted"/>
<reference evidence="3" key="1">
    <citation type="journal article" date="2013" name="Science">
        <title>The Amborella genome and the evolution of flowering plants.</title>
        <authorList>
            <consortium name="Amborella Genome Project"/>
        </authorList>
    </citation>
    <scope>NUCLEOTIDE SEQUENCE [LARGE SCALE GENOMIC DNA]</scope>
</reference>
<keyword evidence="3" id="KW-1185">Reference proteome</keyword>
<evidence type="ECO:0000256" key="1">
    <source>
        <dbReference type="SAM" id="MobiDB-lite"/>
    </source>
</evidence>
<evidence type="ECO:0000313" key="2">
    <source>
        <dbReference type="EMBL" id="ERN12254.1"/>
    </source>
</evidence>
<feature type="region of interest" description="Disordered" evidence="1">
    <location>
        <begin position="1"/>
        <end position="83"/>
    </location>
</feature>
<protein>
    <submittedName>
        <fullName evidence="2">Uncharacterized protein</fullName>
    </submittedName>
</protein>
<sequence>MGTPEEGTRGRGDTASKGGCNDEGNAWGSQYKDEGDSIDGTRLEEEELTKGGGKIKVRDQGRTKGWLRKGTKNNGGKGEKGEHLASLRRGSLGIGEKAGARWQWWVNEGIQSPKEG</sequence>
<dbReference type="Gramene" id="ERN12254">
    <property type="protein sequence ID" value="ERN12254"/>
    <property type="gene ID" value="AMTR_s00034p00228210"/>
</dbReference>